<evidence type="ECO:0000256" key="2">
    <source>
        <dbReference type="ARBA" id="ARBA00008226"/>
    </source>
</evidence>
<dbReference type="AlphaFoldDB" id="A0A369T6J9"/>
<dbReference type="GO" id="GO:0005829">
    <property type="term" value="C:cytosol"/>
    <property type="evidence" value="ECO:0007669"/>
    <property type="project" value="TreeGrafter"/>
</dbReference>
<dbReference type="EMBL" id="QPMH01000018">
    <property type="protein sequence ID" value="RDD60898.1"/>
    <property type="molecule type" value="Genomic_DNA"/>
</dbReference>
<dbReference type="PRINTS" id="PR01045">
    <property type="entry name" value="TRNASYNTHGB"/>
</dbReference>
<dbReference type="GO" id="GO:0004814">
    <property type="term" value="F:arginine-tRNA ligase activity"/>
    <property type="evidence" value="ECO:0007669"/>
    <property type="project" value="InterPro"/>
</dbReference>
<dbReference type="PROSITE" id="PS50861">
    <property type="entry name" value="AA_TRNA_LIGASE_II_GLYAB"/>
    <property type="match status" value="1"/>
</dbReference>
<accession>A0A369T6J9</accession>
<evidence type="ECO:0000259" key="13">
    <source>
        <dbReference type="Pfam" id="PF05746"/>
    </source>
</evidence>
<dbReference type="InterPro" id="IPR006194">
    <property type="entry name" value="Gly-tRNA-synth_heterodimer"/>
</dbReference>
<keyword evidence="8 11" id="KW-0648">Protein biosynthesis</keyword>
<keyword evidence="15" id="KW-1185">Reference proteome</keyword>
<dbReference type="NCBIfam" id="TIGR00211">
    <property type="entry name" value="glyS"/>
    <property type="match status" value="1"/>
</dbReference>
<evidence type="ECO:0000256" key="11">
    <source>
        <dbReference type="HAMAP-Rule" id="MF_00255"/>
    </source>
</evidence>
<dbReference type="GO" id="GO:0004820">
    <property type="term" value="F:glycine-tRNA ligase activity"/>
    <property type="evidence" value="ECO:0007669"/>
    <property type="project" value="UniProtKB-UniRule"/>
</dbReference>
<evidence type="ECO:0000256" key="1">
    <source>
        <dbReference type="ARBA" id="ARBA00004496"/>
    </source>
</evidence>
<gene>
    <name evidence="11" type="primary">glyS</name>
    <name evidence="14" type="ORF">DRB17_15665</name>
</gene>
<evidence type="ECO:0000256" key="7">
    <source>
        <dbReference type="ARBA" id="ARBA00022840"/>
    </source>
</evidence>
<dbReference type="InterPro" id="IPR008909">
    <property type="entry name" value="DALR_anticod-bd"/>
</dbReference>
<evidence type="ECO:0000256" key="4">
    <source>
        <dbReference type="ARBA" id="ARBA00022490"/>
    </source>
</evidence>
<dbReference type="GO" id="GO:0006426">
    <property type="term" value="P:glycyl-tRNA aminoacylation"/>
    <property type="evidence" value="ECO:0007669"/>
    <property type="project" value="UniProtKB-UniRule"/>
</dbReference>
<keyword evidence="9 11" id="KW-0030">Aminoacyl-tRNA synthetase</keyword>
<reference evidence="14 15" key="1">
    <citation type="submission" date="2018-07" db="EMBL/GenBank/DDBJ databases">
        <title>Venubactetium sediminum gen. nov., sp. nov., isolated from a marine solar saltern.</title>
        <authorList>
            <person name="Wang S."/>
        </authorList>
    </citation>
    <scope>NUCLEOTIDE SEQUENCE [LARGE SCALE GENOMIC DNA]</scope>
    <source>
        <strain evidence="14 15">WD2A32</strain>
    </source>
</reference>
<dbReference type="Gene3D" id="1.10.730.10">
    <property type="entry name" value="Isoleucyl-tRNA Synthetase, Domain 1"/>
    <property type="match status" value="1"/>
</dbReference>
<sequence length="723" mass="79426">MAEFLLELFSEEIPARMQARAAAELKRLASDKLAEAGLAFDAAESFVTPRRLTLSIIGLPEKQPDTTEEKKGPKVGAPQKALDGFLRANGLASADEAEQRETEKGTFYFVVRHMAGRPTTEVLAGIVPELARGLSWPKSMRWATYGMRYVRPLHGVLALFDGAPIAGELELGGRTLTFGRETRGHRFLAPAAFEVTSTADYRAKLEKAKVVLDPAERRERIRARAETLAADEGLRVKDDPGLLEENVGLAEWPVVLMGRIDAQFMELPPEVLTVSMRTHQKYFALERADGSLAPRFLLVSNMETPDGGAAIVAGNERVLRARLSDAQFFWEQDRKESLVDRVSALQDVVFHARLGSLHHKVDRMEALAVTIADWIAEANRDKVRSAALLAKADLTTGMVGEFPELQGVMGRYYALADGEAPEVAEAIADHYAPQGPNDRCPDAPVSVAVSLADKLDTLTGFFTIGEKPTGSKDPFALRRAALGVIRLIVENELRLPLGKVLAEAFHLQPEDAQQAFRSHLAAAAQASDRGVSAAEHVPHAEEALTGEVLDFLMDRLKVVLRDRGVRHDLISAIFAVEAPEGGPEDDLVRLLARVEALRAFLQSDDGANLLTAYRRAGNIVRIEEKKDKASYRDVDPALFQDAAEKAVWQNLSAVRETIGKALRGETFQDAMTELARLRAPIDDFFEKVMVNTDDRAVRANRLALLHSIVTVMNQVADFSKIEG</sequence>
<dbReference type="InterPro" id="IPR015944">
    <property type="entry name" value="Gly-tRNA-synth_bsu"/>
</dbReference>
<dbReference type="HAMAP" id="MF_00255">
    <property type="entry name" value="Gly_tRNA_synth_beta"/>
    <property type="match status" value="1"/>
</dbReference>
<protein>
    <recommendedName>
        <fullName evidence="11">Glycine--tRNA ligase beta subunit</fullName>
        <ecNumber evidence="11">6.1.1.14</ecNumber>
    </recommendedName>
    <alternativeName>
        <fullName evidence="11">Glycyl-tRNA synthetase beta subunit</fullName>
        <shortName evidence="11">GlyRS</shortName>
    </alternativeName>
</protein>
<feature type="region of interest" description="Disordered" evidence="12">
    <location>
        <begin position="59"/>
        <end position="78"/>
    </location>
</feature>
<feature type="domain" description="DALR anticodon binding" evidence="13">
    <location>
        <begin position="610"/>
        <end position="715"/>
    </location>
</feature>
<keyword evidence="5 11" id="KW-0436">Ligase</keyword>
<comment type="subunit">
    <text evidence="3 11">Tetramer of two alpha and two beta subunits.</text>
</comment>
<dbReference type="PANTHER" id="PTHR30075">
    <property type="entry name" value="GLYCYL-TRNA SYNTHETASE"/>
    <property type="match status" value="1"/>
</dbReference>
<feature type="compositionally biased region" description="Basic and acidic residues" evidence="12">
    <location>
        <begin position="62"/>
        <end position="72"/>
    </location>
</feature>
<evidence type="ECO:0000256" key="10">
    <source>
        <dbReference type="ARBA" id="ARBA00047937"/>
    </source>
</evidence>
<proteinExistence type="inferred from homology"/>
<dbReference type="Pfam" id="PF02092">
    <property type="entry name" value="tRNA_synt_2f"/>
    <property type="match status" value="1"/>
</dbReference>
<comment type="caution">
    <text evidence="14">The sequence shown here is derived from an EMBL/GenBank/DDBJ whole genome shotgun (WGS) entry which is preliminary data.</text>
</comment>
<dbReference type="RefSeq" id="WP_114583163.1">
    <property type="nucleotide sequence ID" value="NZ_QPMH01000018.1"/>
</dbReference>
<keyword evidence="4 11" id="KW-0963">Cytoplasm</keyword>
<dbReference type="EC" id="6.1.1.14" evidence="11"/>
<dbReference type="PANTHER" id="PTHR30075:SF2">
    <property type="entry name" value="GLYCINE--TRNA LIGASE, CHLOROPLASTIC_MITOCHONDRIAL 2"/>
    <property type="match status" value="1"/>
</dbReference>
<keyword evidence="6 11" id="KW-0547">Nucleotide-binding</keyword>
<evidence type="ECO:0000256" key="9">
    <source>
        <dbReference type="ARBA" id="ARBA00023146"/>
    </source>
</evidence>
<comment type="similarity">
    <text evidence="2 11">Belongs to the class-II aminoacyl-tRNA synthetase family.</text>
</comment>
<dbReference type="GO" id="GO:0006420">
    <property type="term" value="P:arginyl-tRNA aminoacylation"/>
    <property type="evidence" value="ECO:0007669"/>
    <property type="project" value="InterPro"/>
</dbReference>
<evidence type="ECO:0000256" key="12">
    <source>
        <dbReference type="SAM" id="MobiDB-lite"/>
    </source>
</evidence>
<organism evidence="14 15">
    <name type="scientific">Ferruginivarius sediminum</name>
    <dbReference type="NCBI Taxonomy" id="2661937"/>
    <lineage>
        <taxon>Bacteria</taxon>
        <taxon>Pseudomonadati</taxon>
        <taxon>Pseudomonadota</taxon>
        <taxon>Alphaproteobacteria</taxon>
        <taxon>Rhodospirillales</taxon>
        <taxon>Rhodospirillaceae</taxon>
        <taxon>Ferruginivarius</taxon>
    </lineage>
</organism>
<comment type="catalytic activity">
    <reaction evidence="10 11">
        <text>tRNA(Gly) + glycine + ATP = glycyl-tRNA(Gly) + AMP + diphosphate</text>
        <dbReference type="Rhea" id="RHEA:16013"/>
        <dbReference type="Rhea" id="RHEA-COMP:9664"/>
        <dbReference type="Rhea" id="RHEA-COMP:9683"/>
        <dbReference type="ChEBI" id="CHEBI:30616"/>
        <dbReference type="ChEBI" id="CHEBI:33019"/>
        <dbReference type="ChEBI" id="CHEBI:57305"/>
        <dbReference type="ChEBI" id="CHEBI:78442"/>
        <dbReference type="ChEBI" id="CHEBI:78522"/>
        <dbReference type="ChEBI" id="CHEBI:456215"/>
        <dbReference type="EC" id="6.1.1.14"/>
    </reaction>
</comment>
<evidence type="ECO:0000256" key="5">
    <source>
        <dbReference type="ARBA" id="ARBA00022598"/>
    </source>
</evidence>
<evidence type="ECO:0000256" key="8">
    <source>
        <dbReference type="ARBA" id="ARBA00022917"/>
    </source>
</evidence>
<dbReference type="Pfam" id="PF05746">
    <property type="entry name" value="DALR_1"/>
    <property type="match status" value="1"/>
</dbReference>
<dbReference type="GO" id="GO:0005524">
    <property type="term" value="F:ATP binding"/>
    <property type="evidence" value="ECO:0007669"/>
    <property type="project" value="UniProtKB-UniRule"/>
</dbReference>
<keyword evidence="7 11" id="KW-0067">ATP-binding</keyword>
<evidence type="ECO:0000256" key="6">
    <source>
        <dbReference type="ARBA" id="ARBA00022741"/>
    </source>
</evidence>
<comment type="subcellular location">
    <subcellularLocation>
        <location evidence="1 11">Cytoplasm</location>
    </subcellularLocation>
</comment>
<name>A0A369T6J9_9PROT</name>
<dbReference type="Proteomes" id="UP000253941">
    <property type="component" value="Unassembled WGS sequence"/>
</dbReference>
<evidence type="ECO:0000313" key="15">
    <source>
        <dbReference type="Proteomes" id="UP000253941"/>
    </source>
</evidence>
<evidence type="ECO:0000313" key="14">
    <source>
        <dbReference type="EMBL" id="RDD60898.1"/>
    </source>
</evidence>
<evidence type="ECO:0000256" key="3">
    <source>
        <dbReference type="ARBA" id="ARBA00011209"/>
    </source>
</evidence>
<dbReference type="SUPFAM" id="SSF109604">
    <property type="entry name" value="HD-domain/PDEase-like"/>
    <property type="match status" value="1"/>
</dbReference>